<keyword evidence="3" id="KW-0804">Transcription</keyword>
<protein>
    <recommendedName>
        <fullName evidence="5">HTH tetR-type domain-containing protein</fullName>
    </recommendedName>
</protein>
<dbReference type="InterPro" id="IPR009057">
    <property type="entry name" value="Homeodomain-like_sf"/>
</dbReference>
<dbReference type="Proteomes" id="UP000187412">
    <property type="component" value="Unassembled WGS sequence"/>
</dbReference>
<dbReference type="Pfam" id="PF17922">
    <property type="entry name" value="TetR_C_17"/>
    <property type="match status" value="1"/>
</dbReference>
<organism evidence="6 7">
    <name type="scientific">Paenibacillus borealis</name>
    <dbReference type="NCBI Taxonomy" id="160799"/>
    <lineage>
        <taxon>Bacteria</taxon>
        <taxon>Bacillati</taxon>
        <taxon>Bacillota</taxon>
        <taxon>Bacilli</taxon>
        <taxon>Bacillales</taxon>
        <taxon>Paenibacillaceae</taxon>
        <taxon>Paenibacillus</taxon>
    </lineage>
</organism>
<reference evidence="6 7" key="1">
    <citation type="submission" date="2016-10" db="EMBL/GenBank/DDBJ databases">
        <title>Paenibacillus species isolates.</title>
        <authorList>
            <person name="Beno S.M."/>
        </authorList>
    </citation>
    <scope>NUCLEOTIDE SEQUENCE [LARGE SCALE GENOMIC DNA]</scope>
    <source>
        <strain evidence="6 7">FSL H7-0744</strain>
    </source>
</reference>
<dbReference type="Gene3D" id="1.10.10.60">
    <property type="entry name" value="Homeodomain-like"/>
    <property type="match status" value="1"/>
</dbReference>
<evidence type="ECO:0000256" key="2">
    <source>
        <dbReference type="ARBA" id="ARBA00023125"/>
    </source>
</evidence>
<accession>A0ABX3HFH3</accession>
<name>A0ABX3HFH3_PAEBO</name>
<dbReference type="Gene3D" id="1.10.357.10">
    <property type="entry name" value="Tetracycline Repressor, domain 2"/>
    <property type="match status" value="1"/>
</dbReference>
<proteinExistence type="predicted"/>
<dbReference type="SUPFAM" id="SSF46689">
    <property type="entry name" value="Homeodomain-like"/>
    <property type="match status" value="1"/>
</dbReference>
<dbReference type="PRINTS" id="PR00455">
    <property type="entry name" value="HTHTETR"/>
</dbReference>
<keyword evidence="1" id="KW-0805">Transcription regulation</keyword>
<evidence type="ECO:0000256" key="1">
    <source>
        <dbReference type="ARBA" id="ARBA00023015"/>
    </source>
</evidence>
<dbReference type="InterPro" id="IPR041612">
    <property type="entry name" value="YfiR_C"/>
</dbReference>
<dbReference type="InterPro" id="IPR036271">
    <property type="entry name" value="Tet_transcr_reg_TetR-rel_C_sf"/>
</dbReference>
<dbReference type="PANTHER" id="PTHR47506">
    <property type="entry name" value="TRANSCRIPTIONAL REGULATORY PROTEIN"/>
    <property type="match status" value="1"/>
</dbReference>
<gene>
    <name evidence="6" type="ORF">BSK56_12685</name>
</gene>
<dbReference type="InterPro" id="IPR001647">
    <property type="entry name" value="HTH_TetR"/>
</dbReference>
<dbReference type="EMBL" id="MPTB01000014">
    <property type="protein sequence ID" value="OMD47767.1"/>
    <property type="molecule type" value="Genomic_DNA"/>
</dbReference>
<feature type="DNA-binding region" description="H-T-H motif" evidence="4">
    <location>
        <begin position="34"/>
        <end position="53"/>
    </location>
</feature>
<comment type="caution">
    <text evidence="6">The sequence shown here is derived from an EMBL/GenBank/DDBJ whole genome shotgun (WGS) entry which is preliminary data.</text>
</comment>
<dbReference type="Pfam" id="PF00440">
    <property type="entry name" value="TetR_N"/>
    <property type="match status" value="1"/>
</dbReference>
<dbReference type="SUPFAM" id="SSF48498">
    <property type="entry name" value="Tetracyclin repressor-like, C-terminal domain"/>
    <property type="match status" value="1"/>
</dbReference>
<sequence>MSPRLTDHRKEQRSRQILDAAKSVFIRKGYGAVSLKDIIEEAGMSRGWIYLYYQTKEEIFEALLDRQDLEYEQYLEYLKAASSSMWQVIITLYTQQLHDLEQMEGGGMMSAFYEYFLVGWRDSPRRELLERRYERGIERFADLLRTGVSRGEFTPVMDLSEISRVVSSFQEGIVTHSITVGTRQADTGMQFNALLHYLYSLLQPSAGQAMDFLGLREEI</sequence>
<evidence type="ECO:0000259" key="5">
    <source>
        <dbReference type="PROSITE" id="PS50977"/>
    </source>
</evidence>
<keyword evidence="7" id="KW-1185">Reference proteome</keyword>
<dbReference type="PANTHER" id="PTHR47506:SF6">
    <property type="entry name" value="HTH-TYPE TRANSCRIPTIONAL REPRESSOR NEMR"/>
    <property type="match status" value="1"/>
</dbReference>
<evidence type="ECO:0000313" key="7">
    <source>
        <dbReference type="Proteomes" id="UP000187412"/>
    </source>
</evidence>
<keyword evidence="2 4" id="KW-0238">DNA-binding</keyword>
<dbReference type="RefSeq" id="WP_076110846.1">
    <property type="nucleotide sequence ID" value="NZ_MPTB01000014.1"/>
</dbReference>
<evidence type="ECO:0000256" key="3">
    <source>
        <dbReference type="ARBA" id="ARBA00023163"/>
    </source>
</evidence>
<feature type="domain" description="HTH tetR-type" evidence="5">
    <location>
        <begin position="11"/>
        <end position="71"/>
    </location>
</feature>
<evidence type="ECO:0000256" key="4">
    <source>
        <dbReference type="PROSITE-ProRule" id="PRU00335"/>
    </source>
</evidence>
<dbReference type="PROSITE" id="PS50977">
    <property type="entry name" value="HTH_TETR_2"/>
    <property type="match status" value="1"/>
</dbReference>
<evidence type="ECO:0000313" key="6">
    <source>
        <dbReference type="EMBL" id="OMD47767.1"/>
    </source>
</evidence>